<dbReference type="Pfam" id="PF01575">
    <property type="entry name" value="MaoC_dehydratas"/>
    <property type="match status" value="1"/>
</dbReference>
<dbReference type="InterPro" id="IPR029069">
    <property type="entry name" value="HotDog_dom_sf"/>
</dbReference>
<evidence type="ECO:0000313" key="3">
    <source>
        <dbReference type="EMBL" id="MDZ5461220.1"/>
    </source>
</evidence>
<evidence type="ECO:0000313" key="4">
    <source>
        <dbReference type="Proteomes" id="UP001293718"/>
    </source>
</evidence>
<dbReference type="Proteomes" id="UP001293718">
    <property type="component" value="Unassembled WGS sequence"/>
</dbReference>
<gene>
    <name evidence="3" type="ORF">SM757_32070</name>
</gene>
<evidence type="ECO:0000259" key="2">
    <source>
        <dbReference type="Pfam" id="PF01575"/>
    </source>
</evidence>
<proteinExistence type="predicted"/>
<dbReference type="InterPro" id="IPR002539">
    <property type="entry name" value="MaoC-like_dom"/>
</dbReference>
<feature type="domain" description="MaoC-like" evidence="2">
    <location>
        <begin position="18"/>
        <end position="113"/>
    </location>
</feature>
<dbReference type="RefSeq" id="WP_322468458.1">
    <property type="nucleotide sequence ID" value="NZ_JAXOJX010000102.1"/>
</dbReference>
<sequence>MNDLHGYDIEDLRPGMQATYSKTITEADIVLFAAVSGDNNAVHTNEEFAATTRFGGRIAHGFLTASVISAAVANRLPGPGAVYLGQQMRFRAPVRPGDTVHATVKVLSVDTAKARAVLSTECRVKGVVVIDGEATVMTTSAAARQAAVEAAQAPLEQSGAPAPAKDQSQTPPQTVAA</sequence>
<dbReference type="SUPFAM" id="SSF54637">
    <property type="entry name" value="Thioesterase/thiol ester dehydrase-isomerase"/>
    <property type="match status" value="1"/>
</dbReference>
<feature type="region of interest" description="Disordered" evidence="1">
    <location>
        <begin position="151"/>
        <end position="177"/>
    </location>
</feature>
<dbReference type="Gene3D" id="3.10.129.10">
    <property type="entry name" value="Hotdog Thioesterase"/>
    <property type="match status" value="1"/>
</dbReference>
<comment type="caution">
    <text evidence="3">The sequence shown here is derived from an EMBL/GenBank/DDBJ whole genome shotgun (WGS) entry which is preliminary data.</text>
</comment>
<name>A0ABU5IQS4_9BURK</name>
<keyword evidence="4" id="KW-1185">Reference proteome</keyword>
<dbReference type="CDD" id="cd03449">
    <property type="entry name" value="R_hydratase"/>
    <property type="match status" value="1"/>
</dbReference>
<protein>
    <submittedName>
        <fullName evidence="3">MaoC family dehydratase</fullName>
    </submittedName>
</protein>
<feature type="compositionally biased region" description="Polar residues" evidence="1">
    <location>
        <begin position="166"/>
        <end position="177"/>
    </location>
</feature>
<dbReference type="EMBL" id="JAXOJX010000102">
    <property type="protein sequence ID" value="MDZ5461220.1"/>
    <property type="molecule type" value="Genomic_DNA"/>
</dbReference>
<evidence type="ECO:0000256" key="1">
    <source>
        <dbReference type="SAM" id="MobiDB-lite"/>
    </source>
</evidence>
<dbReference type="PANTHER" id="PTHR43437">
    <property type="entry name" value="HYDROXYACYL-THIOESTER DEHYDRATASE TYPE 2, MITOCHONDRIAL-RELATED"/>
    <property type="match status" value="1"/>
</dbReference>
<accession>A0ABU5IQS4</accession>
<organism evidence="3 4">
    <name type="scientific">Azohydromonas lata</name>
    <dbReference type="NCBI Taxonomy" id="45677"/>
    <lineage>
        <taxon>Bacteria</taxon>
        <taxon>Pseudomonadati</taxon>
        <taxon>Pseudomonadota</taxon>
        <taxon>Betaproteobacteria</taxon>
        <taxon>Burkholderiales</taxon>
        <taxon>Sphaerotilaceae</taxon>
        <taxon>Azohydromonas</taxon>
    </lineage>
</organism>
<reference evidence="3 4" key="1">
    <citation type="submission" date="2023-11" db="EMBL/GenBank/DDBJ databases">
        <title>Draft genome of Azohydromonas lata strain H1 (DSM1123), a polyhydroxyalkanoate producer.</title>
        <authorList>
            <person name="Traversa D."/>
            <person name="D'Addabbo P."/>
            <person name="Pazzani C."/>
            <person name="Manzari C."/>
            <person name="Chiara M."/>
            <person name="Scrascia M."/>
        </authorList>
    </citation>
    <scope>NUCLEOTIDE SEQUENCE [LARGE SCALE GENOMIC DNA]</scope>
    <source>
        <strain evidence="3 4">H1</strain>
    </source>
</reference>
<dbReference type="InterPro" id="IPR050965">
    <property type="entry name" value="UPF0336/Enoyl-CoA_hydratase"/>
</dbReference>
<dbReference type="PANTHER" id="PTHR43437:SF3">
    <property type="entry name" value="HYDROXYACYL-THIOESTER DEHYDRATASE TYPE 2, MITOCHONDRIAL"/>
    <property type="match status" value="1"/>
</dbReference>